<dbReference type="Proteomes" id="UP000254889">
    <property type="component" value="Chromosome"/>
</dbReference>
<evidence type="ECO:0000256" key="1">
    <source>
        <dbReference type="ARBA" id="ARBA00004651"/>
    </source>
</evidence>
<evidence type="ECO:0000256" key="7">
    <source>
        <dbReference type="ARBA" id="ARBA00022795"/>
    </source>
</evidence>
<dbReference type="AlphaFoldDB" id="A0A345ZXU8"/>
<keyword evidence="5 13" id="KW-1003">Cell membrane</keyword>
<evidence type="ECO:0000256" key="5">
    <source>
        <dbReference type="ARBA" id="ARBA00022475"/>
    </source>
</evidence>
<evidence type="ECO:0000313" key="16">
    <source>
        <dbReference type="Proteomes" id="UP000254889"/>
    </source>
</evidence>
<keyword evidence="16" id="KW-1185">Reference proteome</keyword>
<dbReference type="GO" id="GO:0044780">
    <property type="term" value="P:bacterial-type flagellum assembly"/>
    <property type="evidence" value="ECO:0007669"/>
    <property type="project" value="InterPro"/>
</dbReference>
<evidence type="ECO:0000256" key="3">
    <source>
        <dbReference type="ARBA" id="ARBA00021622"/>
    </source>
</evidence>
<evidence type="ECO:0000256" key="9">
    <source>
        <dbReference type="ARBA" id="ARBA00022989"/>
    </source>
</evidence>
<keyword evidence="8 13" id="KW-0653">Protein transport</keyword>
<dbReference type="InterPro" id="IPR029025">
    <property type="entry name" value="T3SS_substrate_exporter_C"/>
</dbReference>
<name>A0A345ZXU8_9HYPH</name>
<feature type="transmembrane region" description="Helical" evidence="13">
    <location>
        <begin position="94"/>
        <end position="112"/>
    </location>
</feature>
<evidence type="ECO:0000256" key="2">
    <source>
        <dbReference type="ARBA" id="ARBA00010690"/>
    </source>
</evidence>
<dbReference type="PRINTS" id="PR00950">
    <property type="entry name" value="TYPE3IMSPROT"/>
</dbReference>
<feature type="transmembrane region" description="Helical" evidence="13">
    <location>
        <begin position="34"/>
        <end position="52"/>
    </location>
</feature>
<keyword evidence="10 13" id="KW-0472">Membrane</keyword>
<dbReference type="GO" id="GO:0009306">
    <property type="term" value="P:protein secretion"/>
    <property type="evidence" value="ECO:0007669"/>
    <property type="project" value="InterPro"/>
</dbReference>
<keyword evidence="4 13" id="KW-0813">Transport</keyword>
<keyword evidence="15" id="KW-0282">Flagellum</keyword>
<dbReference type="KEGG" id="ptaw:DW352_15170"/>
<reference evidence="15 16" key="1">
    <citation type="submission" date="2018-07" db="EMBL/GenBank/DDBJ databases">
        <authorList>
            <person name="Quirk P.G."/>
            <person name="Krulwich T.A."/>
        </authorList>
    </citation>
    <scope>NUCLEOTIDE SEQUENCE [LARGE SCALE GENOMIC DNA]</scope>
    <source>
        <strain evidence="15 16">CC-BB4</strain>
    </source>
</reference>
<proteinExistence type="inferred from homology"/>
<organism evidence="15 16">
    <name type="scientific">Pseudolabrys taiwanensis</name>
    <dbReference type="NCBI Taxonomy" id="331696"/>
    <lineage>
        <taxon>Bacteria</taxon>
        <taxon>Pseudomonadati</taxon>
        <taxon>Pseudomonadota</taxon>
        <taxon>Alphaproteobacteria</taxon>
        <taxon>Hyphomicrobiales</taxon>
        <taxon>Xanthobacteraceae</taxon>
        <taxon>Pseudolabrys</taxon>
    </lineage>
</organism>
<keyword evidence="9 13" id="KW-1133">Transmembrane helix</keyword>
<keyword evidence="11 13" id="KW-1006">Bacterial flagellum protein export</keyword>
<keyword evidence="15" id="KW-0966">Cell projection</keyword>
<evidence type="ECO:0000256" key="10">
    <source>
        <dbReference type="ARBA" id="ARBA00023136"/>
    </source>
</evidence>
<protein>
    <recommendedName>
        <fullName evidence="3 13">Flagellar biosynthetic protein FlhB</fullName>
    </recommendedName>
</protein>
<sequence>MAEGPDKESKTEEPTEKKIRDSVEKGKVPVSREASIFATMIALLIVLGFLAADGVRSLATMLSRLIDDPSGFRLRNGADAVEFIAVIGMGSARFLAPIFIVLAVAGLAASFLQNAPRLVPERLKPELSRISIAQGWGRIFGAQGRVEFGKSAFKFCAISIVVMIVLRAEEAGAVNAMFGDPAAVPELILTAAMRLVSTICIATIVLVALDLVWARFHWRRELRMTRQELKDEFKQAEGDPLVKSRLRSLARDRARKSMLAAVPRATLVIANPTHYAIALKYKHGEDAAPTVLAKGQDLVALKIREVAEKNRVPVVEDKALARSMYDAVHVDRVIPQEFFRPVAEIIYFLHSRKPAARSG</sequence>
<evidence type="ECO:0000256" key="8">
    <source>
        <dbReference type="ARBA" id="ARBA00022927"/>
    </source>
</evidence>
<comment type="function">
    <text evidence="12 13">Required for formation of the rod structure in the basal body of the flagellar apparatus. Together with FliI and FliH, may constitute the export apparatus of flagellin.</text>
</comment>
<dbReference type="OrthoDB" id="9807950at2"/>
<evidence type="ECO:0000256" key="14">
    <source>
        <dbReference type="SAM" id="MobiDB-lite"/>
    </source>
</evidence>
<dbReference type="EMBL" id="CP031417">
    <property type="protein sequence ID" value="AXK81745.1"/>
    <property type="molecule type" value="Genomic_DNA"/>
</dbReference>
<keyword evidence="7 13" id="KW-1005">Bacterial flagellum biogenesis</keyword>
<dbReference type="Pfam" id="PF01312">
    <property type="entry name" value="Bac_export_2"/>
    <property type="match status" value="1"/>
</dbReference>
<evidence type="ECO:0000256" key="4">
    <source>
        <dbReference type="ARBA" id="ARBA00022448"/>
    </source>
</evidence>
<dbReference type="RefSeq" id="WP_115692124.1">
    <property type="nucleotide sequence ID" value="NZ_CP031417.1"/>
</dbReference>
<dbReference type="Gene3D" id="6.10.250.2080">
    <property type="match status" value="1"/>
</dbReference>
<evidence type="ECO:0000256" key="11">
    <source>
        <dbReference type="ARBA" id="ARBA00023225"/>
    </source>
</evidence>
<dbReference type="GO" id="GO:0005886">
    <property type="term" value="C:plasma membrane"/>
    <property type="evidence" value="ECO:0007669"/>
    <property type="project" value="UniProtKB-SubCell"/>
</dbReference>
<comment type="similarity">
    <text evidence="2 13">Belongs to the type III secretion exporter family.</text>
</comment>
<dbReference type="InterPro" id="IPR006135">
    <property type="entry name" value="T3SS_substrate_exporter"/>
</dbReference>
<evidence type="ECO:0000256" key="13">
    <source>
        <dbReference type="RuleBase" id="RU364091"/>
    </source>
</evidence>
<comment type="caution">
    <text evidence="13">Lacks conserved residue(s) required for the propagation of feature annotation.</text>
</comment>
<dbReference type="NCBIfam" id="TIGR00328">
    <property type="entry name" value="flhB"/>
    <property type="match status" value="1"/>
</dbReference>
<evidence type="ECO:0000256" key="12">
    <source>
        <dbReference type="ARBA" id="ARBA00025078"/>
    </source>
</evidence>
<gene>
    <name evidence="13 15" type="primary">flhB</name>
    <name evidence="15" type="ORF">DW352_15170</name>
</gene>
<feature type="transmembrane region" description="Helical" evidence="13">
    <location>
        <begin position="188"/>
        <end position="214"/>
    </location>
</feature>
<dbReference type="PANTHER" id="PTHR30531">
    <property type="entry name" value="FLAGELLAR BIOSYNTHETIC PROTEIN FLHB"/>
    <property type="match status" value="1"/>
</dbReference>
<dbReference type="InterPro" id="IPR006136">
    <property type="entry name" value="FlhB"/>
</dbReference>
<dbReference type="SUPFAM" id="SSF160544">
    <property type="entry name" value="EscU C-terminal domain-like"/>
    <property type="match status" value="1"/>
</dbReference>
<accession>A0A345ZXU8</accession>
<keyword evidence="15" id="KW-0969">Cilium</keyword>
<evidence type="ECO:0000313" key="15">
    <source>
        <dbReference type="EMBL" id="AXK81745.1"/>
    </source>
</evidence>
<evidence type="ECO:0000256" key="6">
    <source>
        <dbReference type="ARBA" id="ARBA00022692"/>
    </source>
</evidence>
<feature type="region of interest" description="Disordered" evidence="14">
    <location>
        <begin position="1"/>
        <end position="24"/>
    </location>
</feature>
<comment type="subcellular location">
    <subcellularLocation>
        <location evidence="1">Cell membrane</location>
        <topology evidence="1">Multi-pass membrane protein</topology>
    </subcellularLocation>
</comment>
<dbReference type="PANTHER" id="PTHR30531:SF12">
    <property type="entry name" value="FLAGELLAR BIOSYNTHETIC PROTEIN FLHB"/>
    <property type="match status" value="1"/>
</dbReference>
<keyword evidence="6 13" id="KW-0812">Transmembrane</keyword>
<dbReference type="Gene3D" id="3.40.1690.10">
    <property type="entry name" value="secretion proteins EscU"/>
    <property type="match status" value="1"/>
</dbReference>